<feature type="transmembrane region" description="Helical" evidence="11">
    <location>
        <begin position="190"/>
        <end position="212"/>
    </location>
</feature>
<dbReference type="PROSITE" id="PS50227">
    <property type="entry name" value="G_PROTEIN_RECEP_F2_3"/>
    <property type="match status" value="1"/>
</dbReference>
<evidence type="ECO:0000256" key="2">
    <source>
        <dbReference type="ARBA" id="ARBA00005314"/>
    </source>
</evidence>
<evidence type="ECO:0000256" key="9">
    <source>
        <dbReference type="ARBA" id="ARBA00023180"/>
    </source>
</evidence>
<sequence>MRTGWSNSPLSTNITSNYHDDKELQAKEENEEPFHHNGWTNSTDQNGTRTLSMKDLCYLQYRDKELNKGVYCDAIWDSFYCWPTTPAGKVAVRSCSEIFIHNEVPISVQTIDKAHAYRVCSESGDWLWGEWTNYTECLELLHQDNFSSDQIAVTYILFIGSLVSLLSLILTLCIFCHFKSLHCPRLHVHQNLVIALIIHSILLFIISTPGVLKDPTVFYRNIEWLCKAILSVKMYAAMASINWMFVEGLLLHSRITVSIFNMDTPFKLYYFIGWGLPTIFITSWTTITSQVQDTFCWQGYGKSNNIWLISGPMLLALVINTFFLVNIVRILVTKLKMSASIEIAQVRKAIKATALLFPLLGITHLLFCINPRDDAHLEMAYMIINAFLQSWQGVFVAVLYCFTNSEVQAALRTAYLRTNLRRHQNTFHMSRRYFSQTSSTYMSNLDASIGDNSHQKELPETKTFLENKLI</sequence>
<keyword evidence="14" id="KW-1185">Reference proteome</keyword>
<dbReference type="CDD" id="cd15041">
    <property type="entry name" value="7tmB1_hormone_R"/>
    <property type="match status" value="1"/>
</dbReference>
<keyword evidence="3" id="KW-1003">Cell membrane</keyword>
<keyword evidence="5 11" id="KW-1133">Transmembrane helix</keyword>
<dbReference type="Proteomes" id="UP000694941">
    <property type="component" value="Unplaced"/>
</dbReference>
<feature type="transmembrane region" description="Helical" evidence="11">
    <location>
        <begin position="349"/>
        <end position="367"/>
    </location>
</feature>
<evidence type="ECO:0000259" key="12">
    <source>
        <dbReference type="PROSITE" id="PS50227"/>
    </source>
</evidence>
<evidence type="ECO:0000256" key="1">
    <source>
        <dbReference type="ARBA" id="ARBA00004651"/>
    </source>
</evidence>
<dbReference type="SMART" id="SM00008">
    <property type="entry name" value="HormR"/>
    <property type="match status" value="1"/>
</dbReference>
<dbReference type="Gene3D" id="1.20.1070.10">
    <property type="entry name" value="Rhodopsin 7-helix transmembrane proteins"/>
    <property type="match status" value="1"/>
</dbReference>
<organism evidence="14 15">
    <name type="scientific">Limulus polyphemus</name>
    <name type="common">Atlantic horseshoe crab</name>
    <dbReference type="NCBI Taxonomy" id="6850"/>
    <lineage>
        <taxon>Eukaryota</taxon>
        <taxon>Metazoa</taxon>
        <taxon>Ecdysozoa</taxon>
        <taxon>Arthropoda</taxon>
        <taxon>Chelicerata</taxon>
        <taxon>Merostomata</taxon>
        <taxon>Xiphosura</taxon>
        <taxon>Limulidae</taxon>
        <taxon>Limulus</taxon>
    </lineage>
</organism>
<dbReference type="Pfam" id="PF00002">
    <property type="entry name" value="7tm_2"/>
    <property type="match status" value="1"/>
</dbReference>
<keyword evidence="10" id="KW-0807">Transducer</keyword>
<dbReference type="InterPro" id="IPR017983">
    <property type="entry name" value="GPCR_2_secretin-like_CS"/>
</dbReference>
<keyword evidence="8" id="KW-0675">Receptor</keyword>
<comment type="subcellular location">
    <subcellularLocation>
        <location evidence="1">Cell membrane</location>
        <topology evidence="1">Multi-pass membrane protein</topology>
    </subcellularLocation>
</comment>
<feature type="transmembrane region" description="Helical" evidence="11">
    <location>
        <begin position="268"/>
        <end position="287"/>
    </location>
</feature>
<dbReference type="SUPFAM" id="SSF81321">
    <property type="entry name" value="Family A G protein-coupled receptor-like"/>
    <property type="match status" value="1"/>
</dbReference>
<feature type="transmembrane region" description="Helical" evidence="11">
    <location>
        <begin position="155"/>
        <end position="178"/>
    </location>
</feature>
<dbReference type="Gene3D" id="4.10.1240.10">
    <property type="entry name" value="GPCR, family 2, extracellular hormone receptor domain"/>
    <property type="match status" value="1"/>
</dbReference>
<dbReference type="InterPro" id="IPR017981">
    <property type="entry name" value="GPCR_2-like_7TM"/>
</dbReference>
<name>A0ABM1BH18_LIMPO</name>
<evidence type="ECO:0000256" key="4">
    <source>
        <dbReference type="ARBA" id="ARBA00022692"/>
    </source>
</evidence>
<dbReference type="PANTHER" id="PTHR45620:SF15">
    <property type="entry name" value="DIURETIC HORMONE 44 RECEPTOR 1-RELATED"/>
    <property type="match status" value="1"/>
</dbReference>
<feature type="domain" description="G-protein coupled receptors family 2 profile 2" evidence="13">
    <location>
        <begin position="153"/>
        <end position="404"/>
    </location>
</feature>
<dbReference type="GeneID" id="106466149"/>
<reference evidence="15" key="1">
    <citation type="submission" date="2025-08" db="UniProtKB">
        <authorList>
            <consortium name="RefSeq"/>
        </authorList>
    </citation>
    <scope>IDENTIFICATION</scope>
    <source>
        <tissue evidence="15">Muscle</tissue>
    </source>
</reference>
<evidence type="ECO:0000256" key="6">
    <source>
        <dbReference type="ARBA" id="ARBA00023040"/>
    </source>
</evidence>
<dbReference type="PRINTS" id="PR00249">
    <property type="entry name" value="GPCRSECRETIN"/>
</dbReference>
<dbReference type="InterPro" id="IPR000832">
    <property type="entry name" value="GPCR_2_secretin-like"/>
</dbReference>
<evidence type="ECO:0000256" key="3">
    <source>
        <dbReference type="ARBA" id="ARBA00022475"/>
    </source>
</evidence>
<evidence type="ECO:0000256" key="8">
    <source>
        <dbReference type="ARBA" id="ARBA00023170"/>
    </source>
</evidence>
<comment type="similarity">
    <text evidence="2">Belongs to the G-protein coupled receptor 2 family.</text>
</comment>
<dbReference type="PANTHER" id="PTHR45620">
    <property type="entry name" value="PDF RECEPTOR-LIKE PROTEIN-RELATED"/>
    <property type="match status" value="1"/>
</dbReference>
<evidence type="ECO:0000256" key="11">
    <source>
        <dbReference type="SAM" id="Phobius"/>
    </source>
</evidence>
<dbReference type="Pfam" id="PF02793">
    <property type="entry name" value="HRM"/>
    <property type="match status" value="1"/>
</dbReference>
<accession>A0ABM1BH18</accession>
<keyword evidence="4 11" id="KW-0812">Transmembrane</keyword>
<dbReference type="PROSITE" id="PS00650">
    <property type="entry name" value="G_PROTEIN_RECEP_F2_2"/>
    <property type="match status" value="1"/>
</dbReference>
<protein>
    <submittedName>
        <fullName evidence="15">Corticotropin-releasing factor receptor 1-like isoform X1</fullName>
    </submittedName>
</protein>
<evidence type="ECO:0000256" key="5">
    <source>
        <dbReference type="ARBA" id="ARBA00022989"/>
    </source>
</evidence>
<feature type="domain" description="G-protein coupled receptors family 2 profile 1" evidence="12">
    <location>
        <begin position="56"/>
        <end position="141"/>
    </location>
</feature>
<keyword evidence="7 11" id="KW-0472">Membrane</keyword>
<evidence type="ECO:0000313" key="14">
    <source>
        <dbReference type="Proteomes" id="UP000694941"/>
    </source>
</evidence>
<dbReference type="PROSITE" id="PS50261">
    <property type="entry name" value="G_PROTEIN_RECEP_F2_4"/>
    <property type="match status" value="1"/>
</dbReference>
<feature type="transmembrane region" description="Helical" evidence="11">
    <location>
        <begin position="307"/>
        <end position="328"/>
    </location>
</feature>
<dbReference type="SUPFAM" id="SSF111418">
    <property type="entry name" value="Hormone receptor domain"/>
    <property type="match status" value="1"/>
</dbReference>
<evidence type="ECO:0000313" key="15">
    <source>
        <dbReference type="RefSeq" id="XP_013781847.1"/>
    </source>
</evidence>
<dbReference type="InterPro" id="IPR050332">
    <property type="entry name" value="GPCR_2"/>
</dbReference>
<feature type="transmembrane region" description="Helical" evidence="11">
    <location>
        <begin position="232"/>
        <end position="252"/>
    </location>
</feature>
<dbReference type="InterPro" id="IPR036445">
    <property type="entry name" value="GPCR_2_extracell_dom_sf"/>
</dbReference>
<keyword evidence="9" id="KW-0325">Glycoprotein</keyword>
<feature type="transmembrane region" description="Helical" evidence="11">
    <location>
        <begin position="379"/>
        <end position="402"/>
    </location>
</feature>
<gene>
    <name evidence="15" type="primary">LOC106466149</name>
</gene>
<dbReference type="InterPro" id="IPR001879">
    <property type="entry name" value="GPCR_2_extracellular_dom"/>
</dbReference>
<keyword evidence="6" id="KW-0297">G-protein coupled receptor</keyword>
<evidence type="ECO:0000256" key="7">
    <source>
        <dbReference type="ARBA" id="ARBA00023136"/>
    </source>
</evidence>
<evidence type="ECO:0000256" key="10">
    <source>
        <dbReference type="ARBA" id="ARBA00023224"/>
    </source>
</evidence>
<evidence type="ECO:0000259" key="13">
    <source>
        <dbReference type="PROSITE" id="PS50261"/>
    </source>
</evidence>
<dbReference type="RefSeq" id="XP_013781847.1">
    <property type="nucleotide sequence ID" value="XM_013926393.2"/>
</dbReference>
<proteinExistence type="inferred from homology"/>